<dbReference type="EMBL" id="JBEFLD010000003">
    <property type="protein sequence ID" value="MEQ6290157.1"/>
    <property type="molecule type" value="Genomic_DNA"/>
</dbReference>
<dbReference type="Gene3D" id="3.40.630.30">
    <property type="match status" value="1"/>
</dbReference>
<reference evidence="2" key="1">
    <citation type="submission" date="2024-06" db="EMBL/GenBank/DDBJ databases">
        <title>Genome sequence of Vogesella sp. MAHUQ-64.</title>
        <authorList>
            <person name="Huq M.A."/>
        </authorList>
    </citation>
    <scope>NUCLEOTIDE SEQUENCE</scope>
    <source>
        <strain evidence="2">MAHUQ-64</strain>
    </source>
</reference>
<dbReference type="RefSeq" id="WP_349585385.1">
    <property type="nucleotide sequence ID" value="NZ_JBEFLD010000003.1"/>
</dbReference>
<accession>A0ABV1M1Q7</accession>
<dbReference type="GO" id="GO:0016746">
    <property type="term" value="F:acyltransferase activity"/>
    <property type="evidence" value="ECO:0007669"/>
    <property type="project" value="UniProtKB-KW"/>
</dbReference>
<dbReference type="InterPro" id="IPR016181">
    <property type="entry name" value="Acyl_CoA_acyltransferase"/>
</dbReference>
<keyword evidence="2" id="KW-0012">Acyltransferase</keyword>
<dbReference type="Proteomes" id="UP001433638">
    <property type="component" value="Unassembled WGS sequence"/>
</dbReference>
<evidence type="ECO:0000313" key="3">
    <source>
        <dbReference type="Proteomes" id="UP001433638"/>
    </source>
</evidence>
<dbReference type="EC" id="2.3.1.-" evidence="2"/>
<keyword evidence="2" id="KW-0808">Transferase</keyword>
<feature type="domain" description="N-acetyltransferase" evidence="1">
    <location>
        <begin position="4"/>
        <end position="167"/>
    </location>
</feature>
<dbReference type="CDD" id="cd04301">
    <property type="entry name" value="NAT_SF"/>
    <property type="match status" value="1"/>
</dbReference>
<gene>
    <name evidence="2" type="ORF">ABNW52_05955</name>
</gene>
<sequence length="180" mass="19663">MFDPVLTVASVADAALLAGLHWRSWRAAYRGLLPERYLDEQASSEMVEKWQQRMHAAAGEFRVCIARVGEVATGFVCLQPGFAPEQGVYLDNLHVLPVWQGHGLGKRLLAWAAAEVAAGWPGQALLLHVLDGNLSARAIYRRLGGIETKLPDETMAGDVIVPVSQVTWQDVPALLARLQS</sequence>
<keyword evidence="3" id="KW-1185">Reference proteome</keyword>
<name>A0ABV1M1Q7_9NEIS</name>
<dbReference type="Pfam" id="PF00583">
    <property type="entry name" value="Acetyltransf_1"/>
    <property type="match status" value="1"/>
</dbReference>
<comment type="caution">
    <text evidence="2">The sequence shown here is derived from an EMBL/GenBank/DDBJ whole genome shotgun (WGS) entry which is preliminary data.</text>
</comment>
<proteinExistence type="predicted"/>
<protein>
    <submittedName>
        <fullName evidence="2">GNAT family N-acetyltransferase</fullName>
        <ecNumber evidence="2">2.3.1.-</ecNumber>
    </submittedName>
</protein>
<dbReference type="PROSITE" id="PS51186">
    <property type="entry name" value="GNAT"/>
    <property type="match status" value="1"/>
</dbReference>
<organism evidence="2 3">
    <name type="scientific">Vogesella oryzagri</name>
    <dbReference type="NCBI Taxonomy" id="3160864"/>
    <lineage>
        <taxon>Bacteria</taxon>
        <taxon>Pseudomonadati</taxon>
        <taxon>Pseudomonadota</taxon>
        <taxon>Betaproteobacteria</taxon>
        <taxon>Neisseriales</taxon>
        <taxon>Chromobacteriaceae</taxon>
        <taxon>Vogesella</taxon>
    </lineage>
</organism>
<dbReference type="SUPFAM" id="SSF55729">
    <property type="entry name" value="Acyl-CoA N-acyltransferases (Nat)"/>
    <property type="match status" value="1"/>
</dbReference>
<evidence type="ECO:0000259" key="1">
    <source>
        <dbReference type="PROSITE" id="PS51186"/>
    </source>
</evidence>
<evidence type="ECO:0000313" key="2">
    <source>
        <dbReference type="EMBL" id="MEQ6290157.1"/>
    </source>
</evidence>
<dbReference type="InterPro" id="IPR000182">
    <property type="entry name" value="GNAT_dom"/>
</dbReference>